<comment type="function">
    <text evidence="7">Catalyzes the formation of 6,7-dimethyl-8-ribityllumazine by condensation of 5-amino-6-(D-ribitylamino)uracil with 3,4-dihydroxy-2-butanone 4-phosphate. This is the penultimate step in the biosynthesis of riboflavin.</text>
</comment>
<evidence type="ECO:0000256" key="1">
    <source>
        <dbReference type="ARBA" id="ARBA00004917"/>
    </source>
</evidence>
<dbReference type="Proteomes" id="UP000292424">
    <property type="component" value="Chromosome"/>
</dbReference>
<name>A0A5P2G850_9BACT</name>
<dbReference type="PANTHER" id="PTHR21058:SF0">
    <property type="entry name" value="6,7-DIMETHYL-8-RIBITYLLUMAZINE SYNTHASE"/>
    <property type="match status" value="1"/>
</dbReference>
<feature type="binding site" evidence="7">
    <location>
        <begin position="59"/>
        <end position="61"/>
    </location>
    <ligand>
        <name>5-amino-6-(D-ribitylamino)uracil</name>
        <dbReference type="ChEBI" id="CHEBI:15934"/>
    </ligand>
</feature>
<dbReference type="UniPathway" id="UPA00275">
    <property type="reaction ID" value="UER00404"/>
</dbReference>
<feature type="binding site" evidence="7">
    <location>
        <position position="119"/>
    </location>
    <ligand>
        <name>5-amino-6-(D-ribitylamino)uracil</name>
        <dbReference type="ChEBI" id="CHEBI:15934"/>
    </ligand>
</feature>
<comment type="catalytic activity">
    <reaction evidence="6 7">
        <text>(2S)-2-hydroxy-3-oxobutyl phosphate + 5-amino-6-(D-ribitylamino)uracil = 6,7-dimethyl-8-(1-D-ribityl)lumazine + phosphate + 2 H2O + H(+)</text>
        <dbReference type="Rhea" id="RHEA:26152"/>
        <dbReference type="ChEBI" id="CHEBI:15377"/>
        <dbReference type="ChEBI" id="CHEBI:15378"/>
        <dbReference type="ChEBI" id="CHEBI:15934"/>
        <dbReference type="ChEBI" id="CHEBI:43474"/>
        <dbReference type="ChEBI" id="CHEBI:58201"/>
        <dbReference type="ChEBI" id="CHEBI:58830"/>
        <dbReference type="EC" id="2.5.1.78"/>
    </reaction>
</comment>
<organism evidence="8 9">
    <name type="scientific">Rhizosphaericola mali</name>
    <dbReference type="NCBI Taxonomy" id="2545455"/>
    <lineage>
        <taxon>Bacteria</taxon>
        <taxon>Pseudomonadati</taxon>
        <taxon>Bacteroidota</taxon>
        <taxon>Chitinophagia</taxon>
        <taxon>Chitinophagales</taxon>
        <taxon>Chitinophagaceae</taxon>
        <taxon>Rhizosphaericola</taxon>
    </lineage>
</organism>
<evidence type="ECO:0000313" key="8">
    <source>
        <dbReference type="EMBL" id="QES90092.1"/>
    </source>
</evidence>
<dbReference type="GO" id="GO:0009231">
    <property type="term" value="P:riboflavin biosynthetic process"/>
    <property type="evidence" value="ECO:0007669"/>
    <property type="project" value="UniProtKB-UniRule"/>
</dbReference>
<feature type="binding site" evidence="7">
    <location>
        <begin position="91"/>
        <end position="92"/>
    </location>
    <ligand>
        <name>(2S)-2-hydroxy-3-oxobutyl phosphate</name>
        <dbReference type="ChEBI" id="CHEBI:58830"/>
    </ligand>
</feature>
<evidence type="ECO:0000256" key="4">
    <source>
        <dbReference type="ARBA" id="ARBA00022619"/>
    </source>
</evidence>
<evidence type="ECO:0000256" key="2">
    <source>
        <dbReference type="ARBA" id="ARBA00007424"/>
    </source>
</evidence>
<keyword evidence="4 7" id="KW-0686">Riboflavin biosynthesis</keyword>
<dbReference type="InterPro" id="IPR002180">
    <property type="entry name" value="LS/RS"/>
</dbReference>
<dbReference type="SUPFAM" id="SSF52121">
    <property type="entry name" value="Lumazine synthase"/>
    <property type="match status" value="1"/>
</dbReference>
<dbReference type="PANTHER" id="PTHR21058">
    <property type="entry name" value="6,7-DIMETHYL-8-RIBITYLLUMAZINE SYNTHASE DMRL SYNTHASE LUMAZINE SYNTHASE"/>
    <property type="match status" value="1"/>
</dbReference>
<comment type="pathway">
    <text evidence="1 7">Cofactor biosynthesis; riboflavin biosynthesis; riboflavin from 2-hydroxy-3-oxobutyl phosphate and 5-amino-6-(D-ribitylamino)uracil: step 1/2.</text>
</comment>
<evidence type="ECO:0000256" key="7">
    <source>
        <dbReference type="HAMAP-Rule" id="MF_00178"/>
    </source>
</evidence>
<dbReference type="GO" id="GO:0000906">
    <property type="term" value="F:6,7-dimethyl-8-ribityllumazine synthase activity"/>
    <property type="evidence" value="ECO:0007669"/>
    <property type="project" value="UniProtKB-UniRule"/>
</dbReference>
<dbReference type="KEGG" id="arac:E0W69_016020"/>
<dbReference type="RefSeq" id="WP_131331048.1">
    <property type="nucleotide sequence ID" value="NZ_CP044016.1"/>
</dbReference>
<evidence type="ECO:0000256" key="6">
    <source>
        <dbReference type="ARBA" id="ARBA00048785"/>
    </source>
</evidence>
<dbReference type="CDD" id="cd09209">
    <property type="entry name" value="Lumazine_synthase-I"/>
    <property type="match status" value="1"/>
</dbReference>
<dbReference type="EC" id="2.5.1.78" evidence="3 7"/>
<feature type="active site" description="Proton donor" evidence="7">
    <location>
        <position position="94"/>
    </location>
</feature>
<keyword evidence="9" id="KW-1185">Reference proteome</keyword>
<accession>A0A5P2G850</accession>
<keyword evidence="5 7" id="KW-0808">Transferase</keyword>
<dbReference type="OrthoDB" id="9809709at2"/>
<dbReference type="NCBIfam" id="TIGR00114">
    <property type="entry name" value="lumazine-synth"/>
    <property type="match status" value="1"/>
</dbReference>
<proteinExistence type="inferred from homology"/>
<dbReference type="InterPro" id="IPR036467">
    <property type="entry name" value="LS/RS_sf"/>
</dbReference>
<dbReference type="InterPro" id="IPR034964">
    <property type="entry name" value="LS"/>
</dbReference>
<feature type="binding site" evidence="7">
    <location>
        <begin position="86"/>
        <end position="88"/>
    </location>
    <ligand>
        <name>5-amino-6-(D-ribitylamino)uracil</name>
        <dbReference type="ChEBI" id="CHEBI:15934"/>
    </ligand>
</feature>
<evidence type="ECO:0000256" key="3">
    <source>
        <dbReference type="ARBA" id="ARBA00012664"/>
    </source>
</evidence>
<gene>
    <name evidence="7" type="primary">ribH</name>
    <name evidence="8" type="ORF">E0W69_016020</name>
</gene>
<dbReference type="Gene3D" id="3.40.50.960">
    <property type="entry name" value="Lumazine/riboflavin synthase"/>
    <property type="match status" value="1"/>
</dbReference>
<evidence type="ECO:0000313" key="9">
    <source>
        <dbReference type="Proteomes" id="UP000292424"/>
    </source>
</evidence>
<feature type="binding site" evidence="7">
    <location>
        <position position="28"/>
    </location>
    <ligand>
        <name>5-amino-6-(D-ribitylamino)uracil</name>
        <dbReference type="ChEBI" id="CHEBI:15934"/>
    </ligand>
</feature>
<dbReference type="GO" id="GO:0009349">
    <property type="term" value="C:riboflavin synthase complex"/>
    <property type="evidence" value="ECO:0007669"/>
    <property type="project" value="UniProtKB-UniRule"/>
</dbReference>
<feature type="binding site" evidence="7">
    <location>
        <position position="133"/>
    </location>
    <ligand>
        <name>(2S)-2-hydroxy-3-oxobutyl phosphate</name>
        <dbReference type="ChEBI" id="CHEBI:58830"/>
    </ligand>
</feature>
<sequence length="162" mass="17575">MATQGNITLNEGIPTIKDAFVVIVKTDWNAKIVDELANGCEKVFQQNNVSYETITVPGAVELPFAVKAWDRGAKARKADAYIVFGTVIKGGTPHFEYVCKIVSEGVTQLNLELTVPTIFGVLTVNTEEQAIERIGGKEGHKGEEAGVTAIKMIDLNRKLGNK</sequence>
<dbReference type="Pfam" id="PF00885">
    <property type="entry name" value="DMRL_synthase"/>
    <property type="match status" value="1"/>
</dbReference>
<dbReference type="AlphaFoldDB" id="A0A5P2G850"/>
<dbReference type="HAMAP" id="MF_00178">
    <property type="entry name" value="Lumazine_synth"/>
    <property type="match status" value="1"/>
</dbReference>
<evidence type="ECO:0000256" key="5">
    <source>
        <dbReference type="ARBA" id="ARBA00022679"/>
    </source>
</evidence>
<reference evidence="8 9" key="1">
    <citation type="submission" date="2019-09" db="EMBL/GenBank/DDBJ databases">
        <title>Complete genome sequence of Arachidicoccus sp. B3-10 isolated from apple orchard soil.</title>
        <authorList>
            <person name="Kim H.S."/>
            <person name="Han K.-I."/>
            <person name="Suh M.K."/>
            <person name="Lee K.C."/>
            <person name="Eom M.K."/>
            <person name="Kim J.-S."/>
            <person name="Kang S.W."/>
            <person name="Sin Y."/>
            <person name="Lee J.-S."/>
        </authorList>
    </citation>
    <scope>NUCLEOTIDE SEQUENCE [LARGE SCALE GENOMIC DNA]</scope>
    <source>
        <strain evidence="8 9">B3-10</strain>
    </source>
</reference>
<dbReference type="EMBL" id="CP044016">
    <property type="protein sequence ID" value="QES90092.1"/>
    <property type="molecule type" value="Genomic_DNA"/>
</dbReference>
<protein>
    <recommendedName>
        <fullName evidence="3 7">6,7-dimethyl-8-ribityllumazine synthase</fullName>
        <shortName evidence="7">DMRL synthase</shortName>
        <shortName evidence="7">LS</shortName>
        <shortName evidence="7">Lumazine synthase</shortName>
        <ecNumber evidence="3 7">2.5.1.78</ecNumber>
    </recommendedName>
</protein>
<comment type="similarity">
    <text evidence="2 7">Belongs to the DMRL synthase family.</text>
</comment>